<dbReference type="EMBL" id="CACVKT020010252">
    <property type="protein sequence ID" value="CAC5425585.1"/>
    <property type="molecule type" value="Genomic_DNA"/>
</dbReference>
<protein>
    <submittedName>
        <fullName evidence="3">Uncharacterized protein</fullName>
    </submittedName>
</protein>
<evidence type="ECO:0000256" key="1">
    <source>
        <dbReference type="SAM" id="MobiDB-lite"/>
    </source>
</evidence>
<feature type="region of interest" description="Disordered" evidence="1">
    <location>
        <begin position="234"/>
        <end position="294"/>
    </location>
</feature>
<dbReference type="AlphaFoldDB" id="A0A6J8F1L4"/>
<accession>A0A6J8F1L4</accession>
<sequence length="294" mass="35070">MVVPLFLVLVFCFSTLTETVRSHTITKREAEKPSELQLENELRRVKRLKDTDAVLPRVKRMKRDEHSERELSRIKRLKRSLKPGFSRVKRTKRASELVLPELARVKRFKDLEVDSFRLSRVKRLKRSPYKTLTVGHDGPSLSRMKRSQSSVEFALHEKDLSRVKRFHDPNTIELSEVKRLKRSERVKRIPSNVHKIKRNRNKNLNYLKGTQKRHFKALHGHLDRNIDLNTAKQELSRQSGALKQKRKKNRGSETLKQRLEKRMRNKHKRRMKHKNLKAKKHHVQSHRLNKKNIN</sequence>
<feature type="chain" id="PRO_5026729712" evidence="2">
    <location>
        <begin position="23"/>
        <end position="294"/>
    </location>
</feature>
<keyword evidence="4" id="KW-1185">Reference proteome</keyword>
<dbReference type="OrthoDB" id="6106575at2759"/>
<reference evidence="3 4" key="1">
    <citation type="submission" date="2020-06" db="EMBL/GenBank/DDBJ databases">
        <authorList>
            <person name="Li R."/>
            <person name="Bekaert M."/>
        </authorList>
    </citation>
    <scope>NUCLEOTIDE SEQUENCE [LARGE SCALE GENOMIC DNA]</scope>
    <source>
        <strain evidence="4">wild</strain>
    </source>
</reference>
<gene>
    <name evidence="3" type="ORF">MCOR_57385</name>
</gene>
<proteinExistence type="predicted"/>
<feature type="compositionally biased region" description="Basic residues" evidence="1">
    <location>
        <begin position="263"/>
        <end position="294"/>
    </location>
</feature>
<keyword evidence="2" id="KW-0732">Signal</keyword>
<feature type="compositionally biased region" description="Basic and acidic residues" evidence="1">
    <location>
        <begin position="250"/>
        <end position="262"/>
    </location>
</feature>
<evidence type="ECO:0000313" key="4">
    <source>
        <dbReference type="Proteomes" id="UP000507470"/>
    </source>
</evidence>
<evidence type="ECO:0000256" key="2">
    <source>
        <dbReference type="SAM" id="SignalP"/>
    </source>
</evidence>
<organism evidence="3 4">
    <name type="scientific">Mytilus coruscus</name>
    <name type="common">Sea mussel</name>
    <dbReference type="NCBI Taxonomy" id="42192"/>
    <lineage>
        <taxon>Eukaryota</taxon>
        <taxon>Metazoa</taxon>
        <taxon>Spiralia</taxon>
        <taxon>Lophotrochozoa</taxon>
        <taxon>Mollusca</taxon>
        <taxon>Bivalvia</taxon>
        <taxon>Autobranchia</taxon>
        <taxon>Pteriomorphia</taxon>
        <taxon>Mytilida</taxon>
        <taxon>Mytiloidea</taxon>
        <taxon>Mytilidae</taxon>
        <taxon>Mytilinae</taxon>
        <taxon>Mytilus</taxon>
    </lineage>
</organism>
<evidence type="ECO:0000313" key="3">
    <source>
        <dbReference type="EMBL" id="CAC5425585.1"/>
    </source>
</evidence>
<name>A0A6J8F1L4_MYTCO</name>
<dbReference type="Proteomes" id="UP000507470">
    <property type="component" value="Unassembled WGS sequence"/>
</dbReference>
<feature type="signal peptide" evidence="2">
    <location>
        <begin position="1"/>
        <end position="22"/>
    </location>
</feature>